<dbReference type="OrthoDB" id="9807213at2"/>
<keyword evidence="2" id="KW-0698">rRNA processing</keyword>
<dbReference type="GO" id="GO:0003723">
    <property type="term" value="F:RNA binding"/>
    <property type="evidence" value="ECO:0007669"/>
    <property type="project" value="UniProtKB-KW"/>
</dbReference>
<feature type="domain" description="RNA-binding S4" evidence="9">
    <location>
        <begin position="41"/>
        <end position="109"/>
    </location>
</feature>
<comment type="similarity">
    <text evidence="1 7">Belongs to the pseudouridine synthase RsuA family.</text>
</comment>
<reference evidence="11 12" key="1">
    <citation type="submission" date="2018-10" db="EMBL/GenBank/DDBJ databases">
        <title>Comparative analysis of microorganisms from saline springs in Andes Mountain Range, Colombia.</title>
        <authorList>
            <person name="Rubin E."/>
        </authorList>
    </citation>
    <scope>NUCLEOTIDE SEQUENCE [LARGE SCALE GENOMIC DNA]</scope>
    <source>
        <strain evidence="11 12">USBA GBX 843</strain>
    </source>
</reference>
<dbReference type="Pfam" id="PF00849">
    <property type="entry name" value="PseudoU_synth_2"/>
    <property type="match status" value="1"/>
</dbReference>
<evidence type="ECO:0000256" key="3">
    <source>
        <dbReference type="ARBA" id="ARBA00023235"/>
    </source>
</evidence>
<evidence type="ECO:0000256" key="6">
    <source>
        <dbReference type="PROSITE-ProRule" id="PRU00182"/>
    </source>
</evidence>
<dbReference type="SUPFAM" id="SSF55174">
    <property type="entry name" value="Alpha-L RNA-binding motif"/>
    <property type="match status" value="1"/>
</dbReference>
<dbReference type="InterPro" id="IPR036986">
    <property type="entry name" value="S4_RNA-bd_sf"/>
</dbReference>
<evidence type="ECO:0000313" key="13">
    <source>
        <dbReference type="Proteomes" id="UP000449004"/>
    </source>
</evidence>
<evidence type="ECO:0000256" key="1">
    <source>
        <dbReference type="ARBA" id="ARBA00008348"/>
    </source>
</evidence>
<evidence type="ECO:0000256" key="2">
    <source>
        <dbReference type="ARBA" id="ARBA00022552"/>
    </source>
</evidence>
<dbReference type="EMBL" id="RCDC01000007">
    <property type="protein sequence ID" value="RLK49794.1"/>
    <property type="molecule type" value="Genomic_DNA"/>
</dbReference>
<name>A0A498C1Q4_9GAMM</name>
<proteinExistence type="inferred from homology"/>
<evidence type="ECO:0000313" key="12">
    <source>
        <dbReference type="Proteomes" id="UP000274786"/>
    </source>
</evidence>
<dbReference type="InterPro" id="IPR002942">
    <property type="entry name" value="S4_RNA-bd"/>
</dbReference>
<dbReference type="AlphaFoldDB" id="A0A498C1Q4"/>
<feature type="compositionally biased region" description="Low complexity" evidence="8">
    <location>
        <begin position="22"/>
        <end position="38"/>
    </location>
</feature>
<dbReference type="PROSITE" id="PS01149">
    <property type="entry name" value="PSI_RSU"/>
    <property type="match status" value="1"/>
</dbReference>
<dbReference type="Pfam" id="PF01479">
    <property type="entry name" value="S4"/>
    <property type="match status" value="1"/>
</dbReference>
<dbReference type="Gene3D" id="3.30.70.580">
    <property type="entry name" value="Pseudouridine synthase I, catalytic domain, N-terminal subdomain"/>
    <property type="match status" value="1"/>
</dbReference>
<dbReference type="InterPro" id="IPR018496">
    <property type="entry name" value="PsdUridine_synth_RsuA/RluB_CS"/>
</dbReference>
<dbReference type="GO" id="GO:0160138">
    <property type="term" value="F:23S rRNA pseudouridine(2604) synthase activity"/>
    <property type="evidence" value="ECO:0007669"/>
    <property type="project" value="UniProtKB-EC"/>
</dbReference>
<comment type="caution">
    <text evidence="11">The sequence shown here is derived from an EMBL/GenBank/DDBJ whole genome shotgun (WGS) entry which is preliminary data.</text>
</comment>
<evidence type="ECO:0000256" key="8">
    <source>
        <dbReference type="SAM" id="MobiDB-lite"/>
    </source>
</evidence>
<dbReference type="InterPro" id="IPR050343">
    <property type="entry name" value="RsuA_PseudoU_synthase"/>
</dbReference>
<dbReference type="Gene3D" id="3.10.290.10">
    <property type="entry name" value="RNA-binding S4 domain"/>
    <property type="match status" value="1"/>
</dbReference>
<protein>
    <recommendedName>
        <fullName evidence="7">Pseudouridine synthase</fullName>
        <ecNumber evidence="7">5.4.99.-</ecNumber>
    </recommendedName>
</protein>
<comment type="catalytic activity">
    <reaction evidence="5">
        <text>uridine(2604) in 23S rRNA = pseudouridine(2604) in 23S rRNA</text>
        <dbReference type="Rhea" id="RHEA:38875"/>
        <dbReference type="Rhea" id="RHEA-COMP:10093"/>
        <dbReference type="Rhea" id="RHEA-COMP:10094"/>
        <dbReference type="ChEBI" id="CHEBI:65314"/>
        <dbReference type="ChEBI" id="CHEBI:65315"/>
        <dbReference type="EC" id="5.4.99.21"/>
    </reaction>
</comment>
<accession>A0A498C1Q4</accession>
<evidence type="ECO:0000313" key="11">
    <source>
        <dbReference type="EMBL" id="RLK49794.1"/>
    </source>
</evidence>
<evidence type="ECO:0000259" key="9">
    <source>
        <dbReference type="SMART" id="SM00363"/>
    </source>
</evidence>
<dbReference type="InterPro" id="IPR020094">
    <property type="entry name" value="TruA/RsuA/RluB/E/F_N"/>
</dbReference>
<evidence type="ECO:0000313" key="10">
    <source>
        <dbReference type="EMBL" id="KAB7628554.1"/>
    </source>
</evidence>
<dbReference type="CDD" id="cd00165">
    <property type="entry name" value="S4"/>
    <property type="match status" value="1"/>
</dbReference>
<evidence type="ECO:0000256" key="5">
    <source>
        <dbReference type="ARBA" id="ARBA00036535"/>
    </source>
</evidence>
<reference evidence="10 13" key="2">
    <citation type="submission" date="2019-10" db="EMBL/GenBank/DDBJ databases">
        <title>Halotolerant bacteria associated to Saharan-endemic halophytes Stipa tenacissima L. and Atriplex halimus L mitigate salt stress and promote growth of tomato plants.</title>
        <authorList>
            <person name="Dif G."/>
        </authorList>
    </citation>
    <scope>NUCLEOTIDE SEQUENCE [LARGE SCALE GENOMIC DNA]</scope>
    <source>
        <strain evidence="10 13">IS26</strain>
    </source>
</reference>
<dbReference type="EMBL" id="WELC01000029">
    <property type="protein sequence ID" value="KAB7628554.1"/>
    <property type="molecule type" value="Genomic_DNA"/>
</dbReference>
<dbReference type="Proteomes" id="UP000274786">
    <property type="component" value="Unassembled WGS sequence"/>
</dbReference>
<dbReference type="CDD" id="cd02870">
    <property type="entry name" value="PseudoU_synth_RsuA_like"/>
    <property type="match status" value="1"/>
</dbReference>
<feature type="region of interest" description="Disordered" evidence="8">
    <location>
        <begin position="1"/>
        <end position="41"/>
    </location>
</feature>
<dbReference type="PANTHER" id="PTHR47683:SF2">
    <property type="entry name" value="RNA-BINDING S4 DOMAIN-CONTAINING PROTEIN"/>
    <property type="match status" value="1"/>
</dbReference>
<comment type="catalytic activity">
    <reaction evidence="4">
        <text>uridine(35) in tRNA(Tyr) = pseudouridine(35) in tRNA(Tyr)</text>
        <dbReference type="Rhea" id="RHEA:60556"/>
        <dbReference type="Rhea" id="RHEA-COMP:15607"/>
        <dbReference type="Rhea" id="RHEA-COMP:15608"/>
        <dbReference type="ChEBI" id="CHEBI:65314"/>
        <dbReference type="ChEBI" id="CHEBI:65315"/>
    </reaction>
</comment>
<dbReference type="InterPro" id="IPR020103">
    <property type="entry name" value="PsdUridine_synth_cat_dom_sf"/>
</dbReference>
<dbReference type="RefSeq" id="WP_121042923.1">
    <property type="nucleotide sequence ID" value="NZ_RCDC01000007.1"/>
</dbReference>
<dbReference type="GO" id="GO:0000455">
    <property type="term" value="P:enzyme-directed rRNA pseudouridine synthesis"/>
    <property type="evidence" value="ECO:0007669"/>
    <property type="project" value="UniProtKB-ARBA"/>
</dbReference>
<dbReference type="Gene3D" id="3.30.70.1560">
    <property type="entry name" value="Alpha-L RNA-binding motif"/>
    <property type="match status" value="1"/>
</dbReference>
<keyword evidence="6" id="KW-0694">RNA-binding</keyword>
<dbReference type="EC" id="5.4.99.-" evidence="7"/>
<dbReference type="PROSITE" id="PS50889">
    <property type="entry name" value="S4"/>
    <property type="match status" value="1"/>
</dbReference>
<dbReference type="SMART" id="SM00363">
    <property type="entry name" value="S4"/>
    <property type="match status" value="1"/>
</dbReference>
<dbReference type="Proteomes" id="UP000449004">
    <property type="component" value="Unassembled WGS sequence"/>
</dbReference>
<sequence>MTTRRPPAANASRPRRPERRASPATAARNAASSTPAGAPRHGLARVLSKAGLCSRTEAARWIADGRVTVDGRVINNPEFPIIDGRHHVRVDGQPLDAPKRVHLMLNKPRGLVTTAQDERGRDTVYRCFDAASLPWIAPVGRLDKASEGLLLFSNDPQWAARLTDPATGPDKTYHVQIDALPDAAQLQALCTGIEDEGELLRARRATLLRSGDKTAWLEVVLEEGRNRHIRRLLAAFDINVLRLVRVAIGQLPLGELGKGAWRELSPHDLELLYAVADSAAATP</sequence>
<dbReference type="InterPro" id="IPR042092">
    <property type="entry name" value="PsdUridine_s_RsuA/RluB/E/F_cat"/>
</dbReference>
<keyword evidence="3 7" id="KW-0413">Isomerase</keyword>
<organism evidence="11 12">
    <name type="scientific">Stenotrophomonas rhizophila</name>
    <dbReference type="NCBI Taxonomy" id="216778"/>
    <lineage>
        <taxon>Bacteria</taxon>
        <taxon>Pseudomonadati</taxon>
        <taxon>Pseudomonadota</taxon>
        <taxon>Gammaproteobacteria</taxon>
        <taxon>Lysobacterales</taxon>
        <taxon>Lysobacteraceae</taxon>
        <taxon>Stenotrophomonas</taxon>
    </lineage>
</organism>
<feature type="compositionally biased region" description="Low complexity" evidence="8">
    <location>
        <begin position="1"/>
        <end position="12"/>
    </location>
</feature>
<dbReference type="PANTHER" id="PTHR47683">
    <property type="entry name" value="PSEUDOURIDINE SYNTHASE FAMILY PROTEIN-RELATED"/>
    <property type="match status" value="1"/>
</dbReference>
<dbReference type="InterPro" id="IPR006145">
    <property type="entry name" value="PsdUridine_synth_RsuA/RluA"/>
</dbReference>
<gene>
    <name evidence="11" type="ORF">BCL79_3267</name>
    <name evidence="10" type="ORF">F9K92_17240</name>
</gene>
<dbReference type="NCBIfam" id="TIGR00093">
    <property type="entry name" value="pseudouridine synthase"/>
    <property type="match status" value="1"/>
</dbReference>
<evidence type="ECO:0000256" key="4">
    <source>
        <dbReference type="ARBA" id="ARBA00036390"/>
    </source>
</evidence>
<evidence type="ECO:0000256" key="7">
    <source>
        <dbReference type="RuleBase" id="RU003887"/>
    </source>
</evidence>
<dbReference type="SUPFAM" id="SSF55120">
    <property type="entry name" value="Pseudouridine synthase"/>
    <property type="match status" value="1"/>
</dbReference>
<dbReference type="InterPro" id="IPR000748">
    <property type="entry name" value="PsdUridine_synth_RsuA/RluB/E/F"/>
</dbReference>